<name>A0ABS2ID50_9GAMM</name>
<evidence type="ECO:0000256" key="2">
    <source>
        <dbReference type="ARBA" id="ARBA00022827"/>
    </source>
</evidence>
<keyword evidence="1" id="KW-0285">Flavoprotein</keyword>
<protein>
    <submittedName>
        <fullName evidence="4">FAD-binding oxidoreductase</fullName>
    </submittedName>
</protein>
<dbReference type="Gene3D" id="3.30.465.10">
    <property type="match status" value="1"/>
</dbReference>
<dbReference type="Gene3D" id="3.40.462.10">
    <property type="entry name" value="FAD-linked oxidases, C-terminal domain"/>
    <property type="match status" value="1"/>
</dbReference>
<dbReference type="InterPro" id="IPR016169">
    <property type="entry name" value="FAD-bd_PCMH_sub2"/>
</dbReference>
<dbReference type="PROSITE" id="PS51387">
    <property type="entry name" value="FAD_PCMH"/>
    <property type="match status" value="1"/>
</dbReference>
<dbReference type="InterPro" id="IPR016171">
    <property type="entry name" value="Vanillyl_alc_oxidase_C-sub2"/>
</dbReference>
<evidence type="ECO:0000259" key="3">
    <source>
        <dbReference type="PROSITE" id="PS51387"/>
    </source>
</evidence>
<reference evidence="4 5" key="1">
    <citation type="submission" date="2021-02" db="EMBL/GenBank/DDBJ databases">
        <authorList>
            <person name="Lee D.-H."/>
        </authorList>
    </citation>
    <scope>NUCLEOTIDE SEQUENCE [LARGE SCALE GENOMIC DNA]</scope>
    <source>
        <strain evidence="4 5">UL073</strain>
    </source>
</reference>
<comment type="caution">
    <text evidence="4">The sequence shown here is derived from an EMBL/GenBank/DDBJ whole genome shotgun (WGS) entry which is preliminary data.</text>
</comment>
<dbReference type="InterPro" id="IPR016166">
    <property type="entry name" value="FAD-bd_PCMH"/>
</dbReference>
<sequence>MNEFKRIVGDQWVYTSEEDLRLYRDAYSPYLGEAEERIASAAVAPDGVEQVQAIVRAANRFKIPLYPISTGKNLGYGGSAPAYSGSVVLDLKRMNRVLEVNEKQAFCLVEPGVSYFDLYRHLEEHKIKLWMDIPDPGWGSLVGNALDRGGGYTAARFRNHFEAHCGMEVVLPNGELMRTGMGALPGSETWQQYKSGFGPVVDGIFSQSNFGIVTKMGFWMMPEPEAYLKCTVTVPGFRDIVPFVDTINHLENSRVFDGLPDFMSPLLGVPSISEAEKIWEEGPPMPPPKLMELLQSGATPDQLEQYGRQNGLHYWGCHLTFYGPEEVVRAQWKYAQQQFLKAIPDAQCKEHSFHKLPLSEEEKSKVHMTQFGIPSLRLFSIGARTSWNPTPSHGHMWFSPVIPRTGEAVLRANEVFAKASRELGVQMLTPITLPAAVWERAFVFIVGFPVTENKEVNKKNRAAFREMIKIAAKEGWGEYRTAPAYQDDVMATYSFGDHALLRFHETVKDAIDPNGIISPGRYGIWPKHLRGKRK</sequence>
<dbReference type="Proteomes" id="UP000717995">
    <property type="component" value="Unassembled WGS sequence"/>
</dbReference>
<keyword evidence="5" id="KW-1185">Reference proteome</keyword>
<dbReference type="InterPro" id="IPR016170">
    <property type="entry name" value="Cytok_DH_C_sf"/>
</dbReference>
<evidence type="ECO:0000256" key="1">
    <source>
        <dbReference type="ARBA" id="ARBA00022630"/>
    </source>
</evidence>
<dbReference type="Gene3D" id="1.10.45.10">
    <property type="entry name" value="Vanillyl-alcohol Oxidase, Chain A, domain 4"/>
    <property type="match status" value="1"/>
</dbReference>
<accession>A0ABS2ID50</accession>
<dbReference type="Pfam" id="PF01565">
    <property type="entry name" value="FAD_binding_4"/>
    <property type="match status" value="1"/>
</dbReference>
<dbReference type="InterPro" id="IPR016167">
    <property type="entry name" value="FAD-bd_PCMH_sub1"/>
</dbReference>
<dbReference type="Gene3D" id="3.30.43.10">
    <property type="entry name" value="Uridine Diphospho-n-acetylenolpyruvylglucosamine Reductase, domain 2"/>
    <property type="match status" value="1"/>
</dbReference>
<feature type="domain" description="FAD-binding PCMH-type" evidence="3">
    <location>
        <begin position="35"/>
        <end position="223"/>
    </location>
</feature>
<evidence type="ECO:0000313" key="5">
    <source>
        <dbReference type="Proteomes" id="UP000717995"/>
    </source>
</evidence>
<organism evidence="4 5">
    <name type="scientific">Zestomonas insulae</name>
    <dbReference type="NCBI Taxonomy" id="2809017"/>
    <lineage>
        <taxon>Bacteria</taxon>
        <taxon>Pseudomonadati</taxon>
        <taxon>Pseudomonadota</taxon>
        <taxon>Gammaproteobacteria</taxon>
        <taxon>Pseudomonadales</taxon>
        <taxon>Pseudomonadaceae</taxon>
        <taxon>Zestomonas</taxon>
    </lineage>
</organism>
<dbReference type="EMBL" id="JAFEUP010000003">
    <property type="protein sequence ID" value="MBM7061036.1"/>
    <property type="molecule type" value="Genomic_DNA"/>
</dbReference>
<dbReference type="PANTHER" id="PTHR11748:SF114">
    <property type="entry name" value="ARYL-ALCOHOL OXIDASE VANILLYL-ALCOHOL OXIDASE (AFU_ORTHOLOGUE AFUA_3G09500)-RELATED"/>
    <property type="match status" value="1"/>
</dbReference>
<dbReference type="RefSeq" id="WP_205348235.1">
    <property type="nucleotide sequence ID" value="NZ_JAFEUP010000003.1"/>
</dbReference>
<proteinExistence type="predicted"/>
<dbReference type="SUPFAM" id="SSF56176">
    <property type="entry name" value="FAD-binding/transporter-associated domain-like"/>
    <property type="match status" value="1"/>
</dbReference>
<dbReference type="InterPro" id="IPR016164">
    <property type="entry name" value="FAD-linked_Oxase-like_C"/>
</dbReference>
<dbReference type="InterPro" id="IPR006094">
    <property type="entry name" value="Oxid_FAD_bind_N"/>
</dbReference>
<keyword evidence="2" id="KW-0274">FAD</keyword>
<dbReference type="PANTHER" id="PTHR11748">
    <property type="entry name" value="D-LACTATE DEHYDROGENASE"/>
    <property type="match status" value="1"/>
</dbReference>
<evidence type="ECO:0000313" key="4">
    <source>
        <dbReference type="EMBL" id="MBM7061036.1"/>
    </source>
</evidence>
<gene>
    <name evidence="4" type="ORF">JQX08_09985</name>
</gene>
<dbReference type="SUPFAM" id="SSF55103">
    <property type="entry name" value="FAD-linked oxidases, C-terminal domain"/>
    <property type="match status" value="1"/>
</dbReference>
<dbReference type="InterPro" id="IPR036318">
    <property type="entry name" value="FAD-bd_PCMH-like_sf"/>
</dbReference>